<dbReference type="PIRSF" id="PIRSF035905">
    <property type="entry name" value="UCP035905_mp"/>
    <property type="match status" value="1"/>
</dbReference>
<accession>A0A918KST3</accession>
<protein>
    <submittedName>
        <fullName evidence="3">Membrane protein</fullName>
    </submittedName>
</protein>
<feature type="transmembrane region" description="Helical" evidence="2">
    <location>
        <begin position="203"/>
        <end position="224"/>
    </location>
</feature>
<dbReference type="RefSeq" id="WP_189612909.1">
    <property type="nucleotide sequence ID" value="NZ_BMXR01000015.1"/>
</dbReference>
<feature type="transmembrane region" description="Helical" evidence="2">
    <location>
        <begin position="336"/>
        <end position="354"/>
    </location>
</feature>
<evidence type="ECO:0000313" key="4">
    <source>
        <dbReference type="Proteomes" id="UP000626148"/>
    </source>
</evidence>
<feature type="transmembrane region" description="Helical" evidence="2">
    <location>
        <begin position="494"/>
        <end position="517"/>
    </location>
</feature>
<dbReference type="AlphaFoldDB" id="A0A918KST3"/>
<feature type="transmembrane region" description="Helical" evidence="2">
    <location>
        <begin position="780"/>
        <end position="797"/>
    </location>
</feature>
<feature type="transmembrane region" description="Helical" evidence="2">
    <location>
        <begin position="870"/>
        <end position="892"/>
    </location>
</feature>
<feature type="transmembrane region" description="Helical" evidence="2">
    <location>
        <begin position="537"/>
        <end position="556"/>
    </location>
</feature>
<feature type="region of interest" description="Disordered" evidence="1">
    <location>
        <begin position="41"/>
        <end position="72"/>
    </location>
</feature>
<feature type="region of interest" description="Disordered" evidence="1">
    <location>
        <begin position="88"/>
        <end position="128"/>
    </location>
</feature>
<feature type="transmembrane region" description="Helical" evidence="2">
    <location>
        <begin position="305"/>
        <end position="324"/>
    </location>
</feature>
<dbReference type="InterPro" id="IPR019286">
    <property type="entry name" value="DUF2339_TM"/>
</dbReference>
<feature type="transmembrane region" description="Helical" evidence="2">
    <location>
        <begin position="588"/>
        <end position="607"/>
    </location>
</feature>
<keyword evidence="2" id="KW-0472">Membrane</keyword>
<dbReference type="Pfam" id="PF10101">
    <property type="entry name" value="DUF2339"/>
    <property type="match status" value="1"/>
</dbReference>
<evidence type="ECO:0000256" key="1">
    <source>
        <dbReference type="SAM" id="MobiDB-lite"/>
    </source>
</evidence>
<feature type="transmembrane region" description="Helical" evidence="2">
    <location>
        <begin position="710"/>
        <end position="731"/>
    </location>
</feature>
<feature type="compositionally biased region" description="Basic and acidic residues" evidence="1">
    <location>
        <begin position="61"/>
        <end position="72"/>
    </location>
</feature>
<feature type="transmembrane region" description="Helical" evidence="2">
    <location>
        <begin position="281"/>
        <end position="300"/>
    </location>
</feature>
<feature type="transmembrane region" description="Helical" evidence="2">
    <location>
        <begin position="562"/>
        <end position="579"/>
    </location>
</feature>
<sequence length="905" mass="98418">MISTFLIILFIGFLFLFSRVNALQKQVDSLAKQLAARSRAHDSDAENTAEQASATAPEPPAIERPEDGAAREHRHPAGYEALQPEYSNADQTAHQASASTATPASADETPAVPDDPWSSAPTRDENSEPDVFDKLVAAVKGYFTEGNLIVRVGIVVLFFGVAFLLQYANEQGVLPVRLKLFGVGALGAALVGLGWWLRLKRPLYALIMQGGGLGILYMTVFAALRLFQMLSPTATFALLVVMVVASAALAVLQNAPALAIMAVTGGFLAPILASTGEGSHIALFGYYAVLNLGIFIMAWFKAWRVLNLVGFAFTFVIGTLWGVLQYVPEQFASTESFLVLFFLFYVGIALLFALRQPPRLKGYVDGTLVFGVPLVAFGLQACLVVDFEYGLAWSSLALGAFYGALTVLCRRWGGGSLRVLSEAFLALGVVFASLTVPFALDGEWIATAWALEGAALVWIGVRQQRRLGVAFAILLQLGAGLAFLEAWGMRFGDWAVLNATFISALLVALAGGFSSYYLHRHDWEAETWGRMTRRLMLVWALVWWLGNGLMEIEAYVPTRFEWLTTLVFLAASAGVLGWLEGRLRWSSLRLTVVGQAGALLLVAMGALTMADHPFEDANLPGWAVFYGVYLALLKQRDNRKHDDLETVLPALHALGVWVLVLLLTQEAQWWVAHWTEPMSAWTLVALIVPTLAAMGWVQLASTWPIRSRPLLYRVQIPAPMAGLSVLWFLGVSAEPSLALGGYLPLLNPLDAVQAGVLAMLWLWCRGLSEEEHLGITANRYRAALSALAFIGLNAAVLRCLHHWTGMAFEPEAILASARAQATLSIVWTLVGLGVMVVATRRGWRVVWLVAATLLGVVVAKLFLFDMRDSNTLAAIVSFIAVGLLLLLIGYLSPIPPRPASQRPAS</sequence>
<dbReference type="PANTHER" id="PTHR38434:SF1">
    <property type="entry name" value="BLL2549 PROTEIN"/>
    <property type="match status" value="1"/>
</dbReference>
<dbReference type="EMBL" id="BMXR01000015">
    <property type="protein sequence ID" value="GGX72018.1"/>
    <property type="molecule type" value="Genomic_DNA"/>
</dbReference>
<feature type="transmembrane region" description="Helical" evidence="2">
    <location>
        <begin position="845"/>
        <end position="864"/>
    </location>
</feature>
<feature type="transmembrane region" description="Helical" evidence="2">
    <location>
        <begin position="366"/>
        <end position="385"/>
    </location>
</feature>
<feature type="transmembrane region" description="Helical" evidence="2">
    <location>
        <begin position="468"/>
        <end position="488"/>
    </location>
</feature>
<keyword evidence="2" id="KW-1133">Transmembrane helix</keyword>
<feature type="transmembrane region" description="Helical" evidence="2">
    <location>
        <begin position="236"/>
        <end position="269"/>
    </location>
</feature>
<name>A0A918KST3_9GAMM</name>
<dbReference type="InterPro" id="IPR014600">
    <property type="entry name" value="UCP035905_mem"/>
</dbReference>
<feature type="transmembrane region" description="Helical" evidence="2">
    <location>
        <begin position="817"/>
        <end position="838"/>
    </location>
</feature>
<feature type="transmembrane region" description="Helical" evidence="2">
    <location>
        <begin position="444"/>
        <end position="461"/>
    </location>
</feature>
<feature type="transmembrane region" description="Helical" evidence="2">
    <location>
        <begin position="180"/>
        <end position="197"/>
    </location>
</feature>
<dbReference type="Proteomes" id="UP000626148">
    <property type="component" value="Unassembled WGS sequence"/>
</dbReference>
<feature type="transmembrane region" description="Helical" evidence="2">
    <location>
        <begin position="148"/>
        <end position="168"/>
    </location>
</feature>
<reference evidence="3" key="2">
    <citation type="submission" date="2020-09" db="EMBL/GenBank/DDBJ databases">
        <authorList>
            <person name="Sun Q."/>
            <person name="Kim S."/>
        </authorList>
    </citation>
    <scope>NUCLEOTIDE SEQUENCE</scope>
    <source>
        <strain evidence="3">KCTC 22169</strain>
    </source>
</reference>
<reference evidence="3" key="1">
    <citation type="journal article" date="2014" name="Int. J. Syst. Evol. Microbiol.">
        <title>Complete genome sequence of Corynebacterium casei LMG S-19264T (=DSM 44701T), isolated from a smear-ripened cheese.</title>
        <authorList>
            <consortium name="US DOE Joint Genome Institute (JGI-PGF)"/>
            <person name="Walter F."/>
            <person name="Albersmeier A."/>
            <person name="Kalinowski J."/>
            <person name="Ruckert C."/>
        </authorList>
    </citation>
    <scope>NUCLEOTIDE SEQUENCE</scope>
    <source>
        <strain evidence="3">KCTC 22169</strain>
    </source>
</reference>
<evidence type="ECO:0000256" key="2">
    <source>
        <dbReference type="SAM" id="Phobius"/>
    </source>
</evidence>
<comment type="caution">
    <text evidence="3">The sequence shown here is derived from an EMBL/GenBank/DDBJ whole genome shotgun (WGS) entry which is preliminary data.</text>
</comment>
<feature type="transmembrane region" description="Helical" evidence="2">
    <location>
        <begin position="391"/>
        <end position="408"/>
    </location>
</feature>
<keyword evidence="2" id="KW-0812">Transmembrane</keyword>
<feature type="transmembrane region" description="Helical" evidence="2">
    <location>
        <begin position="619"/>
        <end position="635"/>
    </location>
</feature>
<feature type="compositionally biased region" description="Low complexity" evidence="1">
    <location>
        <begin position="89"/>
        <end position="111"/>
    </location>
</feature>
<feature type="transmembrane region" description="Helical" evidence="2">
    <location>
        <begin position="420"/>
        <end position="438"/>
    </location>
</feature>
<proteinExistence type="predicted"/>
<organism evidence="3 4">
    <name type="scientific">Saccharospirillum salsuginis</name>
    <dbReference type="NCBI Taxonomy" id="418750"/>
    <lineage>
        <taxon>Bacteria</taxon>
        <taxon>Pseudomonadati</taxon>
        <taxon>Pseudomonadota</taxon>
        <taxon>Gammaproteobacteria</taxon>
        <taxon>Oceanospirillales</taxon>
        <taxon>Saccharospirillaceae</taxon>
        <taxon>Saccharospirillum</taxon>
    </lineage>
</organism>
<feature type="transmembrane region" description="Helical" evidence="2">
    <location>
        <begin position="751"/>
        <end position="768"/>
    </location>
</feature>
<feature type="transmembrane region" description="Helical" evidence="2">
    <location>
        <begin position="678"/>
        <end position="698"/>
    </location>
</feature>
<evidence type="ECO:0000313" key="3">
    <source>
        <dbReference type="EMBL" id="GGX72018.1"/>
    </source>
</evidence>
<keyword evidence="4" id="KW-1185">Reference proteome</keyword>
<gene>
    <name evidence="3" type="ORF">GCM10007392_44270</name>
</gene>
<feature type="transmembrane region" description="Helical" evidence="2">
    <location>
        <begin position="647"/>
        <end position="672"/>
    </location>
</feature>
<dbReference type="PANTHER" id="PTHR38434">
    <property type="entry name" value="BLL2549 PROTEIN"/>
    <property type="match status" value="1"/>
</dbReference>